<dbReference type="InParanoid" id="A0A316YB36"/>
<feature type="region of interest" description="Disordered" evidence="1">
    <location>
        <begin position="1"/>
        <end position="338"/>
    </location>
</feature>
<proteinExistence type="predicted"/>
<gene>
    <name evidence="2" type="ORF">FA10DRAFT_281823</name>
</gene>
<feature type="compositionally biased region" description="Low complexity" evidence="1">
    <location>
        <begin position="112"/>
        <end position="131"/>
    </location>
</feature>
<dbReference type="Proteomes" id="UP000245768">
    <property type="component" value="Unassembled WGS sequence"/>
</dbReference>
<feature type="compositionally biased region" description="Basic and acidic residues" evidence="1">
    <location>
        <begin position="42"/>
        <end position="56"/>
    </location>
</feature>
<dbReference type="EMBL" id="KZ819641">
    <property type="protein sequence ID" value="PWN87020.1"/>
    <property type="molecule type" value="Genomic_DNA"/>
</dbReference>
<evidence type="ECO:0000256" key="1">
    <source>
        <dbReference type="SAM" id="MobiDB-lite"/>
    </source>
</evidence>
<dbReference type="RefSeq" id="XP_025374218.1">
    <property type="nucleotide sequence ID" value="XM_025523720.1"/>
</dbReference>
<organism evidence="2 3">
    <name type="scientific">Acaromyces ingoldii</name>
    <dbReference type="NCBI Taxonomy" id="215250"/>
    <lineage>
        <taxon>Eukaryota</taxon>
        <taxon>Fungi</taxon>
        <taxon>Dikarya</taxon>
        <taxon>Basidiomycota</taxon>
        <taxon>Ustilaginomycotina</taxon>
        <taxon>Exobasidiomycetes</taxon>
        <taxon>Exobasidiales</taxon>
        <taxon>Cryptobasidiaceae</taxon>
        <taxon>Acaromyces</taxon>
    </lineage>
</organism>
<feature type="compositionally biased region" description="Acidic residues" evidence="1">
    <location>
        <begin position="57"/>
        <end position="68"/>
    </location>
</feature>
<protein>
    <submittedName>
        <fullName evidence="2">Uncharacterized protein</fullName>
    </submittedName>
</protein>
<feature type="compositionally biased region" description="Polar residues" evidence="1">
    <location>
        <begin position="93"/>
        <end position="102"/>
    </location>
</feature>
<keyword evidence="3" id="KW-1185">Reference proteome</keyword>
<accession>A0A316YB36</accession>
<sequence>MPRPTRTRTPSKAGLESKRFTEQVEALILSEGEDGMSVDTCDDGHSSDNGAEHDVDVSSDDDDDDNIDEDQRVTAKAATPSKGKAGSKAAVQPRSSKPTSPAKTVKAKDASRCSSTASTSAAAAFRASLFSTPKKRPIPEFDSDGEIASLPPTPSPSPKKQRHKGALRAASPGEPGVGVGAFILLDAPTSTDPDGRNGRCEASLSVLSPVQHGLTDDEDNIFHSTPTASRKAEERTSDGEARDNNGDPAPPTSPSPVARAGDPIKKTKSAAGSPRKRRPASPKKSSAKESTAAEDRTGTSTTASEDEAVDVKEASVSKSASATPTKAIKRKPQPPKAWSEEEYALYLSSGIDFKINYAAAQAALEALWIRWESEGRTDFQRKDAKAIRNKAAPIKQDFLDMPKRLLGKARGASTG</sequence>
<reference evidence="2 3" key="1">
    <citation type="journal article" date="2018" name="Mol. Biol. Evol.">
        <title>Broad Genomic Sampling Reveals a Smut Pathogenic Ancestry of the Fungal Clade Ustilaginomycotina.</title>
        <authorList>
            <person name="Kijpornyongpan T."/>
            <person name="Mondo S.J."/>
            <person name="Barry K."/>
            <person name="Sandor L."/>
            <person name="Lee J."/>
            <person name="Lipzen A."/>
            <person name="Pangilinan J."/>
            <person name="LaButti K."/>
            <person name="Hainaut M."/>
            <person name="Henrissat B."/>
            <person name="Grigoriev I.V."/>
            <person name="Spatafora J.W."/>
            <person name="Aime M.C."/>
        </authorList>
    </citation>
    <scope>NUCLEOTIDE SEQUENCE [LARGE SCALE GENOMIC DNA]</scope>
    <source>
        <strain evidence="2 3">MCA 4198</strain>
    </source>
</reference>
<evidence type="ECO:0000313" key="3">
    <source>
        <dbReference type="Proteomes" id="UP000245768"/>
    </source>
</evidence>
<dbReference type="GeneID" id="37045636"/>
<evidence type="ECO:0000313" key="2">
    <source>
        <dbReference type="EMBL" id="PWN87020.1"/>
    </source>
</evidence>
<name>A0A316YB36_9BASI</name>
<feature type="compositionally biased region" description="Basic and acidic residues" evidence="1">
    <location>
        <begin position="230"/>
        <end position="245"/>
    </location>
</feature>
<dbReference type="AlphaFoldDB" id="A0A316YB36"/>